<feature type="repeat" description="PPR" evidence="3">
    <location>
        <begin position="396"/>
        <end position="430"/>
    </location>
</feature>
<dbReference type="NCBIfam" id="TIGR00756">
    <property type="entry name" value="PPR"/>
    <property type="match status" value="11"/>
</dbReference>
<feature type="repeat" description="PPR" evidence="3">
    <location>
        <begin position="362"/>
        <end position="392"/>
    </location>
</feature>
<dbReference type="SUPFAM" id="SSF81901">
    <property type="entry name" value="HCP-like"/>
    <property type="match status" value="1"/>
</dbReference>
<evidence type="ECO:0000256" key="1">
    <source>
        <dbReference type="ARBA" id="ARBA00007626"/>
    </source>
</evidence>
<name>A0A218XCD2_PUNGR</name>
<feature type="repeat" description="PPR" evidence="3">
    <location>
        <begin position="958"/>
        <end position="992"/>
    </location>
</feature>
<feature type="repeat" description="PPR" evidence="3">
    <location>
        <begin position="747"/>
        <end position="783"/>
    </location>
</feature>
<evidence type="ECO:0000256" key="3">
    <source>
        <dbReference type="PROSITE-ProRule" id="PRU00708"/>
    </source>
</evidence>
<feature type="repeat" description="PPR" evidence="3">
    <location>
        <begin position="466"/>
        <end position="500"/>
    </location>
</feature>
<reference evidence="6" key="1">
    <citation type="journal article" date="2017" name="Plant J.">
        <title>The pomegranate (Punica granatum L.) genome and the genomics of punicalagin biosynthesis.</title>
        <authorList>
            <person name="Qin G."/>
            <person name="Xu C."/>
            <person name="Ming R."/>
            <person name="Tang H."/>
            <person name="Guyot R."/>
            <person name="Kramer E.M."/>
            <person name="Hu Y."/>
            <person name="Yi X."/>
            <person name="Qi Y."/>
            <person name="Xu X."/>
            <person name="Gao Z."/>
            <person name="Pan H."/>
            <person name="Jian J."/>
            <person name="Tian Y."/>
            <person name="Yue Z."/>
            <person name="Xu Y."/>
        </authorList>
    </citation>
    <scope>NUCLEOTIDE SEQUENCE [LARGE SCALE GENOMIC DNA]</scope>
    <source>
        <strain evidence="6">cv. Dabenzi</strain>
    </source>
</reference>
<dbReference type="Pfam" id="PF17177">
    <property type="entry name" value="PPR_long"/>
    <property type="match status" value="1"/>
</dbReference>
<proteinExistence type="inferred from homology"/>
<feature type="repeat" description="PPR" evidence="3">
    <location>
        <begin position="712"/>
        <end position="746"/>
    </location>
</feature>
<dbReference type="InterPro" id="IPR011990">
    <property type="entry name" value="TPR-like_helical_dom_sf"/>
</dbReference>
<evidence type="ECO:0000313" key="8">
    <source>
        <dbReference type="RefSeq" id="XP_031396155.1"/>
    </source>
</evidence>
<evidence type="ECO:0000313" key="6">
    <source>
        <dbReference type="Proteomes" id="UP000197138"/>
    </source>
</evidence>
<protein>
    <submittedName>
        <fullName evidence="8">Pentatricopeptide repeat-containing protein At5g06400, mitochondrial</fullName>
    </submittedName>
</protein>
<evidence type="ECO:0000259" key="4">
    <source>
        <dbReference type="Pfam" id="PF17177"/>
    </source>
</evidence>
<dbReference type="PROSITE" id="PS51375">
    <property type="entry name" value="PPR"/>
    <property type="match status" value="12"/>
</dbReference>
<keyword evidence="7" id="KW-1185">Reference proteome</keyword>
<gene>
    <name evidence="8" type="primary">LOC116207381</name>
    <name evidence="5" type="ORF">CDL15_Pgr002178</name>
</gene>
<dbReference type="RefSeq" id="XP_031396155.1">
    <property type="nucleotide sequence ID" value="XM_031540295.1"/>
</dbReference>
<feature type="repeat" description="PPR" evidence="3">
    <location>
        <begin position="257"/>
        <end position="291"/>
    </location>
</feature>
<feature type="repeat" description="PPR" evidence="3">
    <location>
        <begin position="853"/>
        <end position="887"/>
    </location>
</feature>
<dbReference type="AlphaFoldDB" id="A0A218XCD2"/>
<dbReference type="GeneID" id="116207381"/>
<dbReference type="Gene3D" id="1.25.40.10">
    <property type="entry name" value="Tetratricopeptide repeat domain"/>
    <property type="match status" value="6"/>
</dbReference>
<keyword evidence="2" id="KW-0677">Repeat</keyword>
<feature type="repeat" description="PPR" evidence="3">
    <location>
        <begin position="923"/>
        <end position="957"/>
    </location>
</feature>
<dbReference type="InterPro" id="IPR033443">
    <property type="entry name" value="PROP1-like_PPR_dom"/>
</dbReference>
<dbReference type="Proteomes" id="UP000515151">
    <property type="component" value="Chromosome 5"/>
</dbReference>
<comment type="similarity">
    <text evidence="1">Belongs to the PPR family. P subfamily.</text>
</comment>
<dbReference type="Proteomes" id="UP000197138">
    <property type="component" value="Unassembled WGS sequence"/>
</dbReference>
<feature type="repeat" description="PPR" evidence="3">
    <location>
        <begin position="222"/>
        <end position="256"/>
    </location>
</feature>
<evidence type="ECO:0000256" key="2">
    <source>
        <dbReference type="ARBA" id="ARBA00022737"/>
    </source>
</evidence>
<organism evidence="5 6">
    <name type="scientific">Punica granatum</name>
    <name type="common">Pomegranate</name>
    <dbReference type="NCBI Taxonomy" id="22663"/>
    <lineage>
        <taxon>Eukaryota</taxon>
        <taxon>Viridiplantae</taxon>
        <taxon>Streptophyta</taxon>
        <taxon>Embryophyta</taxon>
        <taxon>Tracheophyta</taxon>
        <taxon>Spermatophyta</taxon>
        <taxon>Magnoliopsida</taxon>
        <taxon>eudicotyledons</taxon>
        <taxon>Gunneridae</taxon>
        <taxon>Pentapetalae</taxon>
        <taxon>rosids</taxon>
        <taxon>malvids</taxon>
        <taxon>Myrtales</taxon>
        <taxon>Lythraceae</taxon>
        <taxon>Punica</taxon>
    </lineage>
</organism>
<reference evidence="7" key="3">
    <citation type="journal article" date="2020" name="Plant Biotechnol. J.">
        <title>The pomegranate (Punica granatum L.) draft genome dissects genetic divergence between soft- and hard-seeded cultivars.</title>
        <authorList>
            <person name="Luo X."/>
            <person name="Li H."/>
            <person name="Wu Z."/>
            <person name="Yao W."/>
            <person name="Zhao P."/>
            <person name="Cao D."/>
            <person name="Yu H."/>
            <person name="Li K."/>
            <person name="Poudel K."/>
            <person name="Zhao D."/>
            <person name="Zhang F."/>
            <person name="Xia X."/>
            <person name="Chen L."/>
            <person name="Wang Q."/>
            <person name="Jing D."/>
            <person name="Cao S."/>
        </authorList>
    </citation>
    <scope>NUCLEOTIDE SEQUENCE [LARGE SCALE GENOMIC DNA]</scope>
</reference>
<reference evidence="8" key="4">
    <citation type="submission" date="2025-04" db="UniProtKB">
        <authorList>
            <consortium name="RefSeq"/>
        </authorList>
    </citation>
    <scope>IDENTIFICATION</scope>
    <source>
        <tissue evidence="8">Leaf</tissue>
    </source>
</reference>
<dbReference type="Pfam" id="PF12854">
    <property type="entry name" value="PPR_1"/>
    <property type="match status" value="2"/>
</dbReference>
<feature type="domain" description="PROP1-like PPR" evidence="4">
    <location>
        <begin position="405"/>
        <end position="538"/>
    </location>
</feature>
<dbReference type="Pfam" id="PF13041">
    <property type="entry name" value="PPR_2"/>
    <property type="match status" value="3"/>
</dbReference>
<feature type="repeat" description="PPR" evidence="3">
    <location>
        <begin position="888"/>
        <end position="922"/>
    </location>
</feature>
<evidence type="ECO:0000313" key="5">
    <source>
        <dbReference type="EMBL" id="OWM82603.1"/>
    </source>
</evidence>
<dbReference type="Pfam" id="PF01535">
    <property type="entry name" value="PPR"/>
    <property type="match status" value="4"/>
</dbReference>
<dbReference type="PANTHER" id="PTHR47447">
    <property type="entry name" value="OS03G0856100 PROTEIN"/>
    <property type="match status" value="1"/>
</dbReference>
<dbReference type="InterPro" id="IPR002885">
    <property type="entry name" value="PPR_rpt"/>
</dbReference>
<dbReference type="PANTHER" id="PTHR47447:SF28">
    <property type="entry name" value="PENTACOTRIPEPTIDE-REPEAT REGION OF PRORP DOMAIN-CONTAINING PROTEIN"/>
    <property type="match status" value="1"/>
</dbReference>
<evidence type="ECO:0000313" key="7">
    <source>
        <dbReference type="Proteomes" id="UP000515151"/>
    </source>
</evidence>
<reference evidence="5" key="2">
    <citation type="submission" date="2017-06" db="EMBL/GenBank/DDBJ databases">
        <title>The pomegranate genome and the genomics of punicalagin biosynthesis.</title>
        <authorList>
            <person name="Xu C."/>
        </authorList>
    </citation>
    <scope>NUCLEOTIDE SEQUENCE [LARGE SCALE GENOMIC DNA]</scope>
    <source>
        <tissue evidence="5">Fresh leaf</tissue>
    </source>
</reference>
<sequence>MRKCMIELFRFHAHPTKTASKYHIFRCSSATKSASRSQPNKAQRAQLKSRAEGSSFAALFNEIAEILGTENFGPTSEVDISVTEAAKSKIAAERENLSSCGRPVCENVLEDEFETAGGADVSTTVREITAIVRSGSGSVPMEERLESSGLLFEPRAVEMVLKRCFKVPHLAMRFFDWVKLRDEFSHTTETYNTMLYIAGEAKEFAFVEKLVEEMEASSCQKNLKTWTILISHYGRAKLIGKALLVFEKMRHSGFKPDFAVYSEILRALCVARNADVAMEFYKEMVLKEMNPSLGLYKTLLNCIAITGDADAVHLIADDMVRFLQIPENTVYGLVLKSFCISGKITEALEMIRIIKNRGLSFGPEQYGTLVKGLCRAGRVEDALEILDIMKRRNLTDGDIYGMIVNGYLQKKDVSRALDLFQNMKENGHVPSRSTYTALIQTLLQSKEYEKGRELFDEMLERGVEPDSVAFMAIVAGHVSHDNVSEAWRMFKVMEEKGIKPTHKFYSVFINELCKKARNNEIIKVLNEMRASKVVIGNKVFQRVICHLEKKGEMETLEKVRKLQEADKLSFQDAEELHTLSKGEHFTESSFSQPHLRLTGSDSAAASSPAYSEDDVKEVSKILMSSSDWSLIQEALEKLSMKFTPSSVLAVLHDCKIHGHTALNFFNWVGKQEGYSHTTETYNMAIKIAGCGKSFRHMRSLFYEMKRNRILITPHTWTIMIMVYGRTGLTEVALKVFNEMESSGYQPTRSTYKYLIVSLCGRKGRKVDRAVKLFHEMVKRDYVPDKELIETYVSCLCATDRLLDATRCVEYLGKVGFTTELRYALYVRALCRNGKLEEAQKLMNEIGADREKLNTYVYGSIVHGLLRKGQFKEALDKVEEMKRVGINPTVHVYTSLINHFFKEKQIEKAVEILDKMQMEGCEPTVVTYSAVIRGYMNAKKVDQAQAVFTKMRDKGPFPDFRTYSIFIDCLCKAGRSEAALKLMSEMFDRGIAPSSVNFRTVFFGLNREGKRGLAQTVLQQKKALVRRRQFVT</sequence>
<feature type="repeat" description="PPR" evidence="3">
    <location>
        <begin position="431"/>
        <end position="465"/>
    </location>
</feature>
<accession>A0A218XCD2</accession>
<dbReference type="EMBL" id="MTKT01002011">
    <property type="protein sequence ID" value="OWM82603.1"/>
    <property type="molecule type" value="Genomic_DNA"/>
</dbReference>
<dbReference type="OrthoDB" id="185373at2759"/>